<dbReference type="GO" id="GO:0033387">
    <property type="term" value="P:putrescine biosynthetic process from arginine, via ornithine"/>
    <property type="evidence" value="ECO:0007669"/>
    <property type="project" value="TreeGrafter"/>
</dbReference>
<dbReference type="EMBL" id="JWZT01000964">
    <property type="protein sequence ID" value="KII73141.1"/>
    <property type="molecule type" value="Genomic_DNA"/>
</dbReference>
<evidence type="ECO:0000256" key="1">
    <source>
        <dbReference type="ARBA" id="ARBA00001933"/>
    </source>
</evidence>
<dbReference type="GO" id="GO:0004586">
    <property type="term" value="F:ornithine decarboxylase activity"/>
    <property type="evidence" value="ECO:0007669"/>
    <property type="project" value="TreeGrafter"/>
</dbReference>
<evidence type="ECO:0000313" key="7">
    <source>
        <dbReference type="Proteomes" id="UP000031668"/>
    </source>
</evidence>
<dbReference type="InterPro" id="IPR022657">
    <property type="entry name" value="De-COase2_CS"/>
</dbReference>
<dbReference type="Pfam" id="PF02784">
    <property type="entry name" value="Orn_Arg_deC_N"/>
    <property type="match status" value="1"/>
</dbReference>
<dbReference type="Gene3D" id="3.20.20.10">
    <property type="entry name" value="Alanine racemase"/>
    <property type="match status" value="1"/>
</dbReference>
<comment type="cofactor">
    <cofactor evidence="1">
        <name>pyridoxal 5'-phosphate</name>
        <dbReference type="ChEBI" id="CHEBI:597326"/>
    </cofactor>
</comment>
<dbReference type="Gene3D" id="2.40.37.10">
    <property type="entry name" value="Lyase, Ornithine Decarboxylase, Chain A, domain 1"/>
    <property type="match status" value="1"/>
</dbReference>
<reference evidence="6 7" key="1">
    <citation type="journal article" date="2014" name="Genome Biol. Evol.">
        <title>The genome of the myxosporean Thelohanellus kitauei shows adaptations to nutrient acquisition within its fish host.</title>
        <authorList>
            <person name="Yang Y."/>
            <person name="Xiong J."/>
            <person name="Zhou Z."/>
            <person name="Huo F."/>
            <person name="Miao W."/>
            <person name="Ran C."/>
            <person name="Liu Y."/>
            <person name="Zhang J."/>
            <person name="Feng J."/>
            <person name="Wang M."/>
            <person name="Wang M."/>
            <person name="Wang L."/>
            <person name="Yao B."/>
        </authorList>
    </citation>
    <scope>NUCLEOTIDE SEQUENCE [LARGE SCALE GENOMIC DNA]</scope>
    <source>
        <strain evidence="6">Wuqing</strain>
    </source>
</reference>
<evidence type="ECO:0000259" key="5">
    <source>
        <dbReference type="Pfam" id="PF02784"/>
    </source>
</evidence>
<organism evidence="6 7">
    <name type="scientific">Thelohanellus kitauei</name>
    <name type="common">Myxosporean</name>
    <dbReference type="NCBI Taxonomy" id="669202"/>
    <lineage>
        <taxon>Eukaryota</taxon>
        <taxon>Metazoa</taxon>
        <taxon>Cnidaria</taxon>
        <taxon>Myxozoa</taxon>
        <taxon>Myxosporea</taxon>
        <taxon>Bivalvulida</taxon>
        <taxon>Platysporina</taxon>
        <taxon>Myxobolidae</taxon>
        <taxon>Thelohanellus</taxon>
    </lineage>
</organism>
<comment type="similarity">
    <text evidence="2">Belongs to the Orn/Lys/Arg decarboxylase class-II family.</text>
</comment>
<evidence type="ECO:0000256" key="4">
    <source>
        <dbReference type="ARBA" id="ARBA00023239"/>
    </source>
</evidence>
<dbReference type="PANTHER" id="PTHR11482:SF6">
    <property type="entry name" value="ORNITHINE DECARBOXYLASE 1-RELATED"/>
    <property type="match status" value="1"/>
</dbReference>
<dbReference type="PROSITE" id="PS00879">
    <property type="entry name" value="ODR_DC_2_2"/>
    <property type="match status" value="1"/>
</dbReference>
<evidence type="ECO:0000313" key="6">
    <source>
        <dbReference type="EMBL" id="KII73141.1"/>
    </source>
</evidence>
<keyword evidence="7" id="KW-1185">Reference proteome</keyword>
<evidence type="ECO:0000256" key="2">
    <source>
        <dbReference type="ARBA" id="ARBA00008872"/>
    </source>
</evidence>
<keyword evidence="3" id="KW-0663">Pyridoxal phosphate</keyword>
<dbReference type="PANTHER" id="PTHR11482">
    <property type="entry name" value="ARGININE/DIAMINOPIMELATE/ORNITHINE DECARBOXYLASE"/>
    <property type="match status" value="1"/>
</dbReference>
<dbReference type="PRINTS" id="PR01179">
    <property type="entry name" value="ODADCRBXLASE"/>
</dbReference>
<proteinExistence type="inferred from homology"/>
<protein>
    <submittedName>
        <fullName evidence="6">Ornithine decarboxylase</fullName>
    </submittedName>
</protein>
<dbReference type="InterPro" id="IPR029066">
    <property type="entry name" value="PLP-binding_barrel"/>
</dbReference>
<feature type="domain" description="Orn/DAP/Arg decarboxylase 2 N-terminal" evidence="5">
    <location>
        <begin position="2"/>
        <end position="187"/>
    </location>
</feature>
<dbReference type="Proteomes" id="UP000031668">
    <property type="component" value="Unassembled WGS sequence"/>
</dbReference>
<sequence length="264" mass="29046">MLASLKLGFHCASRSEITQALETGVPAERIIYATPCKQVSHLEFAKTCNVKTMTLESSDELVKIKNTFPKALLIQRIFLGSKNGLGQFGRKFRARTSNIRHLLKRAICLNLNVIGASFHFGPGCFDPLAYSDAIFLASEILKLAEGMGIIVSLLDIGGGFPGYFDSENSSNVRIIAESGRKYVSSAFQLVWTVTSIRSNIDGSDENGYGYFLNDGVFGSFNCAVSNHYIGMHYLLDDIESKSNELIFPSVLYGPTCHSFDKLLD</sequence>
<dbReference type="OMA" id="HYIGMHY"/>
<accession>A0A0C2N0P4</accession>
<dbReference type="SUPFAM" id="SSF50621">
    <property type="entry name" value="Alanine racemase C-terminal domain-like"/>
    <property type="match status" value="1"/>
</dbReference>
<dbReference type="PRINTS" id="PR01182">
    <property type="entry name" value="ORNDCRBXLASE"/>
</dbReference>
<dbReference type="OrthoDB" id="5978053at2759"/>
<comment type="caution">
    <text evidence="6">The sequence shown here is derived from an EMBL/GenBank/DDBJ whole genome shotgun (WGS) entry which is preliminary data.</text>
</comment>
<keyword evidence="4" id="KW-0456">Lyase</keyword>
<dbReference type="AlphaFoldDB" id="A0A0C2N0P4"/>
<dbReference type="InterPro" id="IPR009006">
    <property type="entry name" value="Ala_racemase/Decarboxylase_C"/>
</dbReference>
<evidence type="ECO:0000256" key="3">
    <source>
        <dbReference type="ARBA" id="ARBA00022898"/>
    </source>
</evidence>
<dbReference type="InterPro" id="IPR002433">
    <property type="entry name" value="Orn_de-COase"/>
</dbReference>
<gene>
    <name evidence="6" type="ORF">RF11_13292</name>
</gene>
<dbReference type="InterPro" id="IPR022644">
    <property type="entry name" value="De-COase2_N"/>
</dbReference>
<dbReference type="InterPro" id="IPR000183">
    <property type="entry name" value="Orn/DAP/Arg_de-COase"/>
</dbReference>
<dbReference type="GO" id="GO:0005737">
    <property type="term" value="C:cytoplasm"/>
    <property type="evidence" value="ECO:0007669"/>
    <property type="project" value="TreeGrafter"/>
</dbReference>
<dbReference type="SUPFAM" id="SSF51419">
    <property type="entry name" value="PLP-binding barrel"/>
    <property type="match status" value="1"/>
</dbReference>
<name>A0A0C2N0P4_THEKT</name>